<name>A0A516PVV1_9ACTN</name>
<dbReference type="Proteomes" id="UP000319263">
    <property type="component" value="Chromosome"/>
</dbReference>
<organism evidence="1 2">
    <name type="scientific">Microlunatus elymi</name>
    <dbReference type="NCBI Taxonomy" id="2596828"/>
    <lineage>
        <taxon>Bacteria</taxon>
        <taxon>Bacillati</taxon>
        <taxon>Actinomycetota</taxon>
        <taxon>Actinomycetes</taxon>
        <taxon>Propionibacteriales</taxon>
        <taxon>Propionibacteriaceae</taxon>
        <taxon>Microlunatus</taxon>
    </lineage>
</organism>
<evidence type="ECO:0000313" key="1">
    <source>
        <dbReference type="EMBL" id="QDP95290.1"/>
    </source>
</evidence>
<dbReference type="AlphaFoldDB" id="A0A516PVV1"/>
<evidence type="ECO:0000313" key="2">
    <source>
        <dbReference type="Proteomes" id="UP000319263"/>
    </source>
</evidence>
<protein>
    <submittedName>
        <fullName evidence="1">Uncharacterized protein</fullName>
    </submittedName>
</protein>
<proteinExistence type="predicted"/>
<keyword evidence="2" id="KW-1185">Reference proteome</keyword>
<accession>A0A516PVV1</accession>
<reference evidence="1 2" key="1">
    <citation type="submission" date="2019-07" db="EMBL/GenBank/DDBJ databases">
        <title>Microlunatus dokdonensis sp. nov. isolated from the rhizospheric soil of the wild plant Elymus tsukushiensis.</title>
        <authorList>
            <person name="Ghim S.-Y."/>
            <person name="Hwang Y.-J."/>
            <person name="Son J.-S."/>
            <person name="Shin J.-H."/>
        </authorList>
    </citation>
    <scope>NUCLEOTIDE SEQUENCE [LARGE SCALE GENOMIC DNA]</scope>
    <source>
        <strain evidence="1 2">KUDC0627</strain>
    </source>
</reference>
<dbReference type="KEGG" id="mik:FOE78_04635"/>
<sequence>MVFSGPWPHDLRLDPFRDAVWELSRDGRVEAFMTTEVSRMRGLPFFWVKHEWLWYQVNWLDGRRDHSNEDYGPEWYLVAELEPGRFEYDDGLVFDAKPVEGPHRIDLWERYGPP</sequence>
<dbReference type="EMBL" id="CP041692">
    <property type="protein sequence ID" value="QDP95290.1"/>
    <property type="molecule type" value="Genomic_DNA"/>
</dbReference>
<gene>
    <name evidence="1" type="ORF">FOE78_04635</name>
</gene>
<dbReference type="RefSeq" id="WP_143985271.1">
    <property type="nucleotide sequence ID" value="NZ_CP041692.1"/>
</dbReference>
<dbReference type="OrthoDB" id="3697798at2"/>